<name>A0A2T9Z5K7_9FUNG</name>
<accession>A0A2T9Z5K7</accession>
<dbReference type="EMBL" id="MBFT01000018">
    <property type="protein sequence ID" value="PVU99824.1"/>
    <property type="molecule type" value="Genomic_DNA"/>
</dbReference>
<dbReference type="AlphaFoldDB" id="A0A2T9Z5K7"/>
<organism evidence="1 2">
    <name type="scientific">Furculomyces boomerangus</name>
    <dbReference type="NCBI Taxonomy" id="61424"/>
    <lineage>
        <taxon>Eukaryota</taxon>
        <taxon>Fungi</taxon>
        <taxon>Fungi incertae sedis</taxon>
        <taxon>Zoopagomycota</taxon>
        <taxon>Kickxellomycotina</taxon>
        <taxon>Harpellomycetes</taxon>
        <taxon>Harpellales</taxon>
        <taxon>Harpellaceae</taxon>
        <taxon>Furculomyces</taxon>
    </lineage>
</organism>
<evidence type="ECO:0000313" key="1">
    <source>
        <dbReference type="EMBL" id="PVU99824.1"/>
    </source>
</evidence>
<gene>
    <name evidence="1" type="ORF">BB559_000385</name>
</gene>
<protein>
    <submittedName>
        <fullName evidence="1">Uncharacterized protein</fullName>
    </submittedName>
</protein>
<dbReference type="PANTHER" id="PTHR28052">
    <property type="entry name" value="UPF0545 PROTEIN C22ORF39"/>
    <property type="match status" value="1"/>
</dbReference>
<proteinExistence type="predicted"/>
<sequence length="114" mass="14099">MTDSETFDFKWEEKDRQEDQECKVREAIDQLFYCWTVGKQVKNIYRYGKKMDCDKYWEKLRLCSKIKLYSEEDRKKALYDYKEKTTQKKLSEPNVFDVWEKRREPLKDFPPVSE</sequence>
<dbReference type="Pfam" id="PF11326">
    <property type="entry name" value="PANTS-like"/>
    <property type="match status" value="1"/>
</dbReference>
<reference evidence="1 2" key="1">
    <citation type="journal article" date="2018" name="MBio">
        <title>Comparative Genomics Reveals the Core Gene Toolbox for the Fungus-Insect Symbiosis.</title>
        <authorList>
            <person name="Wang Y."/>
            <person name="Stata M."/>
            <person name="Wang W."/>
            <person name="Stajich J.E."/>
            <person name="White M.M."/>
            <person name="Moncalvo J.M."/>
        </authorList>
    </citation>
    <scope>NUCLEOTIDE SEQUENCE [LARGE SCALE GENOMIC DNA]</scope>
    <source>
        <strain evidence="1 2">AUS-77-4</strain>
    </source>
</reference>
<dbReference type="PANTHER" id="PTHR28052:SF1">
    <property type="entry name" value="UPF0545 PROTEIN C22ORF39"/>
    <property type="match status" value="1"/>
</dbReference>
<comment type="caution">
    <text evidence="1">The sequence shown here is derived from an EMBL/GenBank/DDBJ whole genome shotgun (WGS) entry which is preliminary data.</text>
</comment>
<dbReference type="InterPro" id="IPR021475">
    <property type="entry name" value="Pants/Emi1-like"/>
</dbReference>
<dbReference type="STRING" id="61424.A0A2T9Z5K7"/>
<evidence type="ECO:0000313" key="2">
    <source>
        <dbReference type="Proteomes" id="UP000245699"/>
    </source>
</evidence>
<dbReference type="OrthoDB" id="2017405at2759"/>
<keyword evidence="2" id="KW-1185">Reference proteome</keyword>
<dbReference type="Proteomes" id="UP000245699">
    <property type="component" value="Unassembled WGS sequence"/>
</dbReference>